<dbReference type="EMBL" id="ACPB03018896">
    <property type="status" value="NOT_ANNOTATED_CDS"/>
    <property type="molecule type" value="Genomic_DNA"/>
</dbReference>
<proteinExistence type="predicted"/>
<dbReference type="PROSITE" id="PS50158">
    <property type="entry name" value="ZF_CCHC"/>
    <property type="match status" value="2"/>
</dbReference>
<dbReference type="AlphaFoldDB" id="T1HAP1"/>
<dbReference type="SUPFAM" id="SSF57756">
    <property type="entry name" value="Retrovirus zinc finger-like domains"/>
    <property type="match status" value="1"/>
</dbReference>
<dbReference type="GO" id="GO:0008270">
    <property type="term" value="F:zinc ion binding"/>
    <property type="evidence" value="ECO:0007669"/>
    <property type="project" value="InterPro"/>
</dbReference>
<dbReference type="Gene3D" id="4.10.60.10">
    <property type="entry name" value="Zinc finger, CCHC-type"/>
    <property type="match status" value="2"/>
</dbReference>
<dbReference type="OMA" id="GCYENRN"/>
<organism evidence="2 3">
    <name type="scientific">Rhodnius prolixus</name>
    <name type="common">Triatomid bug</name>
    <dbReference type="NCBI Taxonomy" id="13249"/>
    <lineage>
        <taxon>Eukaryota</taxon>
        <taxon>Metazoa</taxon>
        <taxon>Ecdysozoa</taxon>
        <taxon>Arthropoda</taxon>
        <taxon>Hexapoda</taxon>
        <taxon>Insecta</taxon>
        <taxon>Pterygota</taxon>
        <taxon>Neoptera</taxon>
        <taxon>Paraneoptera</taxon>
        <taxon>Hemiptera</taxon>
        <taxon>Heteroptera</taxon>
        <taxon>Panheteroptera</taxon>
        <taxon>Cimicomorpha</taxon>
        <taxon>Reduviidae</taxon>
        <taxon>Triatominae</taxon>
        <taxon>Rhodnius</taxon>
    </lineage>
</organism>
<dbReference type="InterPro" id="IPR001878">
    <property type="entry name" value="Znf_CCHC"/>
</dbReference>
<dbReference type="SMART" id="SM00343">
    <property type="entry name" value="ZnF_C2HC"/>
    <property type="match status" value="2"/>
</dbReference>
<keyword evidence="3" id="KW-1185">Reference proteome</keyword>
<name>T1HAP1_RHOPR</name>
<dbReference type="VEuPathDB" id="VectorBase:RPRC001096"/>
<dbReference type="PANTHER" id="PTHR33223">
    <property type="entry name" value="CCHC-TYPE DOMAIN-CONTAINING PROTEIN"/>
    <property type="match status" value="1"/>
</dbReference>
<protein>
    <recommendedName>
        <fullName evidence="1">CCHC-type domain-containing protein</fullName>
    </recommendedName>
</protein>
<feature type="domain" description="CCHC-type" evidence="1">
    <location>
        <begin position="296"/>
        <end position="309"/>
    </location>
</feature>
<evidence type="ECO:0000259" key="1">
    <source>
        <dbReference type="PROSITE" id="PS50158"/>
    </source>
</evidence>
<sequence length="351" mass="39224">MEKRVEQLETELKKLKVEYNTLMESTAAGLADKTKPGEGKVKRDMSMQALIRPWGGREDEESVDNFLKNIEMVASCGGWTEQDKTLICLLKLTGASATCVAGFPTLLEPTATLEDYRRILKDRFDPIQSSAEKLLQLNSVGQWAGEKVKEFADRCRKLGEETIPNEAMSMLEMEWARKQALQVTLAAFMKGIRGEIGLPLRYHPPNSFKEAVEAATRIESAQSQVTYQSEVRAVQEGRREGERRYPATTTGGLTCFRCQQKGHCARECLRRRPQPSQARNLQRRPNDAKPKFQGNCYVCGQSGHLARNCARRATQVKVCVCQQPNIEQDPKGRGPMGGPPTGPESFKGPNC</sequence>
<evidence type="ECO:0000313" key="3">
    <source>
        <dbReference type="Proteomes" id="UP000015103"/>
    </source>
</evidence>
<dbReference type="eggNOG" id="ENOG502SC2G">
    <property type="taxonomic scope" value="Eukaryota"/>
</dbReference>
<dbReference type="HOGENOM" id="CLU_071405_0_0_1"/>
<accession>T1HAP1</accession>
<dbReference type="GO" id="GO:0003676">
    <property type="term" value="F:nucleic acid binding"/>
    <property type="evidence" value="ECO:0007669"/>
    <property type="project" value="InterPro"/>
</dbReference>
<dbReference type="InterPro" id="IPR036875">
    <property type="entry name" value="Znf_CCHC_sf"/>
</dbReference>
<dbReference type="Pfam" id="PF00098">
    <property type="entry name" value="zf-CCHC"/>
    <property type="match status" value="1"/>
</dbReference>
<dbReference type="STRING" id="13249.T1HAP1"/>
<dbReference type="GeneID" id="141448650"/>
<dbReference type="Proteomes" id="UP000015103">
    <property type="component" value="Unassembled WGS sequence"/>
</dbReference>
<reference evidence="2" key="1">
    <citation type="submission" date="2015-05" db="UniProtKB">
        <authorList>
            <consortium name="EnsemblMetazoa"/>
        </authorList>
    </citation>
    <scope>IDENTIFICATION</scope>
</reference>
<dbReference type="RefSeq" id="XP_073973247.1">
    <property type="nucleotide sequence ID" value="XM_074117146.1"/>
</dbReference>
<dbReference type="EnsemblMetazoa" id="RPRC001096-RA">
    <property type="protein sequence ID" value="RPRC001096-PA"/>
    <property type="gene ID" value="RPRC001096"/>
</dbReference>
<evidence type="ECO:0000313" key="2">
    <source>
        <dbReference type="EnsemblMetazoa" id="RPRC001096-PA"/>
    </source>
</evidence>
<dbReference type="InParanoid" id="T1HAP1"/>
<dbReference type="PANTHER" id="PTHR33223:SF6">
    <property type="entry name" value="CCHC-TYPE DOMAIN-CONTAINING PROTEIN"/>
    <property type="match status" value="1"/>
</dbReference>
<feature type="domain" description="CCHC-type" evidence="1">
    <location>
        <begin position="255"/>
        <end position="268"/>
    </location>
</feature>